<gene>
    <name evidence="6" type="ORF">DUNSADRAFT_15181</name>
</gene>
<evidence type="ECO:0000313" key="7">
    <source>
        <dbReference type="Proteomes" id="UP000815325"/>
    </source>
</evidence>
<reference evidence="6" key="1">
    <citation type="submission" date="2017-08" db="EMBL/GenBank/DDBJ databases">
        <authorList>
            <person name="Polle J.E."/>
            <person name="Barry K."/>
            <person name="Cushman J."/>
            <person name="Schmutz J."/>
            <person name="Tran D."/>
            <person name="Hathwaick L.T."/>
            <person name="Yim W.C."/>
            <person name="Jenkins J."/>
            <person name="Mckie-Krisberg Z.M."/>
            <person name="Prochnik S."/>
            <person name="Lindquist E."/>
            <person name="Dockter R.B."/>
            <person name="Adam C."/>
            <person name="Molina H."/>
            <person name="Bunkerborg J."/>
            <person name="Jin E."/>
            <person name="Buchheim M."/>
            <person name="Magnuson J."/>
        </authorList>
    </citation>
    <scope>NUCLEOTIDE SEQUENCE</scope>
    <source>
        <strain evidence="6">CCAP 19/18</strain>
    </source>
</reference>
<dbReference type="Proteomes" id="UP000815325">
    <property type="component" value="Unassembled WGS sequence"/>
</dbReference>
<evidence type="ECO:0000256" key="3">
    <source>
        <dbReference type="ARBA" id="ARBA00022691"/>
    </source>
</evidence>
<feature type="region of interest" description="Disordered" evidence="4">
    <location>
        <begin position="1"/>
        <end position="22"/>
    </location>
</feature>
<evidence type="ECO:0000259" key="5">
    <source>
        <dbReference type="PROSITE" id="PS50868"/>
    </source>
</evidence>
<proteinExistence type="predicted"/>
<dbReference type="EMBL" id="MU070090">
    <property type="protein sequence ID" value="KAF5830007.1"/>
    <property type="molecule type" value="Genomic_DNA"/>
</dbReference>
<evidence type="ECO:0000256" key="4">
    <source>
        <dbReference type="SAM" id="MobiDB-lite"/>
    </source>
</evidence>
<keyword evidence="7" id="KW-1185">Reference proteome</keyword>
<comment type="caution">
    <text evidence="6">The sequence shown here is derived from an EMBL/GenBank/DDBJ whole genome shotgun (WGS) entry which is preliminary data.</text>
</comment>
<dbReference type="InterPro" id="IPR046341">
    <property type="entry name" value="SET_dom_sf"/>
</dbReference>
<dbReference type="Pfam" id="PF00856">
    <property type="entry name" value="SET"/>
    <property type="match status" value="1"/>
</dbReference>
<evidence type="ECO:0000313" key="6">
    <source>
        <dbReference type="EMBL" id="KAF5830007.1"/>
    </source>
</evidence>
<dbReference type="PROSITE" id="PS50868">
    <property type="entry name" value="POST_SET"/>
    <property type="match status" value="1"/>
</dbReference>
<evidence type="ECO:0000256" key="2">
    <source>
        <dbReference type="ARBA" id="ARBA00022679"/>
    </source>
</evidence>
<dbReference type="PANTHER" id="PTHR12350">
    <property type="entry name" value="HISTONE-LYSINE N-METHYLTRANSFERASE-RELATED"/>
    <property type="match status" value="1"/>
</dbReference>
<dbReference type="InterPro" id="IPR053201">
    <property type="entry name" value="Flavunoidine_N-MTase"/>
</dbReference>
<dbReference type="Gene3D" id="2.170.270.10">
    <property type="entry name" value="SET domain"/>
    <property type="match status" value="1"/>
</dbReference>
<keyword evidence="1" id="KW-0489">Methyltransferase</keyword>
<dbReference type="SUPFAM" id="SSF82199">
    <property type="entry name" value="SET domain"/>
    <property type="match status" value="1"/>
</dbReference>
<accession>A0ABQ7G5Z4</accession>
<protein>
    <recommendedName>
        <fullName evidence="5">Post-SET domain-containing protein</fullName>
    </recommendedName>
</protein>
<keyword evidence="2" id="KW-0808">Transferase</keyword>
<sequence length="176" mass="18943">MQAQLKVAKPAGALNRPTPRTNALQKLATPLSVLERRTHPSGQSSLHTTGTFAAGEDICAFKPKQLLGQPTMYSVQVSEDTHIELDPEILRYANHSCAPSVFFDTAAGKVVALTDLQAGDEVTFFYPSTEFKMSEPFSCGCGSSCCLGTISGAAHIDKARLQGYRLNKHISDVLLS</sequence>
<dbReference type="InterPro" id="IPR003616">
    <property type="entry name" value="Post-SET_dom"/>
</dbReference>
<name>A0ABQ7G5Z4_DUNSA</name>
<evidence type="ECO:0000256" key="1">
    <source>
        <dbReference type="ARBA" id="ARBA00022603"/>
    </source>
</evidence>
<dbReference type="PANTHER" id="PTHR12350:SF19">
    <property type="entry name" value="SET DOMAIN-CONTAINING PROTEIN"/>
    <property type="match status" value="1"/>
</dbReference>
<dbReference type="InterPro" id="IPR001214">
    <property type="entry name" value="SET_dom"/>
</dbReference>
<keyword evidence="3" id="KW-0949">S-adenosyl-L-methionine</keyword>
<organism evidence="6 7">
    <name type="scientific">Dunaliella salina</name>
    <name type="common">Green alga</name>
    <name type="synonym">Protococcus salinus</name>
    <dbReference type="NCBI Taxonomy" id="3046"/>
    <lineage>
        <taxon>Eukaryota</taxon>
        <taxon>Viridiplantae</taxon>
        <taxon>Chlorophyta</taxon>
        <taxon>core chlorophytes</taxon>
        <taxon>Chlorophyceae</taxon>
        <taxon>CS clade</taxon>
        <taxon>Chlamydomonadales</taxon>
        <taxon>Dunaliellaceae</taxon>
        <taxon>Dunaliella</taxon>
    </lineage>
</organism>
<feature type="domain" description="Post-SET" evidence="5">
    <location>
        <begin position="135"/>
        <end position="151"/>
    </location>
</feature>